<evidence type="ECO:0000313" key="4">
    <source>
        <dbReference type="EMBL" id="POS87069.1"/>
    </source>
</evidence>
<gene>
    <name evidence="4" type="ORF">EPUL_000429</name>
</gene>
<feature type="compositionally biased region" description="Polar residues" evidence="3">
    <location>
        <begin position="82"/>
        <end position="99"/>
    </location>
</feature>
<dbReference type="AlphaFoldDB" id="A0A2S4PYE3"/>
<feature type="compositionally biased region" description="Basic and acidic residues" evidence="3">
    <location>
        <begin position="139"/>
        <end position="155"/>
    </location>
</feature>
<keyword evidence="2" id="KW-0175">Coiled coil</keyword>
<dbReference type="Pfam" id="PF08243">
    <property type="entry name" value="SPT2"/>
    <property type="match status" value="1"/>
</dbReference>
<evidence type="ECO:0008006" key="6">
    <source>
        <dbReference type="Google" id="ProtNLM"/>
    </source>
</evidence>
<accession>A0A2S4PYE3</accession>
<evidence type="ECO:0000256" key="2">
    <source>
        <dbReference type="ARBA" id="ARBA00023054"/>
    </source>
</evidence>
<organism evidence="4 5">
    <name type="scientific">Erysiphe pulchra</name>
    <dbReference type="NCBI Taxonomy" id="225359"/>
    <lineage>
        <taxon>Eukaryota</taxon>
        <taxon>Fungi</taxon>
        <taxon>Dikarya</taxon>
        <taxon>Ascomycota</taxon>
        <taxon>Pezizomycotina</taxon>
        <taxon>Leotiomycetes</taxon>
        <taxon>Erysiphales</taxon>
        <taxon>Erysiphaceae</taxon>
        <taxon>Erysiphe</taxon>
    </lineage>
</organism>
<dbReference type="STRING" id="225359.A0A2S4PYE3"/>
<feature type="region of interest" description="Disordered" evidence="3">
    <location>
        <begin position="291"/>
        <end position="322"/>
    </location>
</feature>
<dbReference type="OrthoDB" id="5430658at2759"/>
<dbReference type="InterPro" id="IPR013256">
    <property type="entry name" value="Chromatin_SPT2"/>
</dbReference>
<feature type="region of interest" description="Disordered" evidence="3">
    <location>
        <begin position="131"/>
        <end position="262"/>
    </location>
</feature>
<keyword evidence="5" id="KW-1185">Reference proteome</keyword>
<feature type="compositionally biased region" description="Basic and acidic residues" evidence="3">
    <location>
        <begin position="226"/>
        <end position="235"/>
    </location>
</feature>
<proteinExistence type="inferred from homology"/>
<feature type="compositionally biased region" description="Low complexity" evidence="3">
    <location>
        <begin position="196"/>
        <end position="225"/>
    </location>
</feature>
<protein>
    <recommendedName>
        <fullName evidence="6">SPT2 chromatin protein</fullName>
    </recommendedName>
</protein>
<evidence type="ECO:0000256" key="3">
    <source>
        <dbReference type="SAM" id="MobiDB-lite"/>
    </source>
</evidence>
<feature type="compositionally biased region" description="Low complexity" evidence="3">
    <location>
        <begin position="64"/>
        <end position="74"/>
    </location>
</feature>
<feature type="region of interest" description="Disordered" evidence="3">
    <location>
        <begin position="17"/>
        <end position="114"/>
    </location>
</feature>
<reference evidence="4 5" key="1">
    <citation type="submission" date="2017-10" db="EMBL/GenBank/DDBJ databases">
        <title>Development of genomic resources for the powdery mildew, Erysiphe pulchra.</title>
        <authorList>
            <person name="Wadl P.A."/>
            <person name="Mack B.M."/>
            <person name="Moore G."/>
            <person name="Beltz S.B."/>
        </authorList>
    </citation>
    <scope>NUCLEOTIDE SEQUENCE [LARGE SCALE GENOMIC DNA]</scope>
    <source>
        <strain evidence="4">Cflorida</strain>
    </source>
</reference>
<dbReference type="SMART" id="SM00784">
    <property type="entry name" value="SPT2"/>
    <property type="match status" value="1"/>
</dbReference>
<feature type="compositionally biased region" description="Basic and acidic residues" evidence="3">
    <location>
        <begin position="291"/>
        <end position="305"/>
    </location>
</feature>
<name>A0A2S4PYE3_9PEZI</name>
<feature type="compositionally biased region" description="Acidic residues" evidence="3">
    <location>
        <begin position="246"/>
        <end position="255"/>
    </location>
</feature>
<feature type="compositionally biased region" description="Basic and acidic residues" evidence="3">
    <location>
        <begin position="21"/>
        <end position="38"/>
    </location>
</feature>
<comment type="caution">
    <text evidence="4">The sequence shown here is derived from an EMBL/GenBank/DDBJ whole genome shotgun (WGS) entry which is preliminary data.</text>
</comment>
<sequence length="322" mass="36107">MLIFTYIGDLLAQITGQPNSDSEKLAHNERNLLKRKSDSQTQKPLSTARENSRPESITRKTVQSSKSSISNPKFSETKLSKDVSSGTNKKPLVSSNSKTVPGLQNRESKQPKKGSYAEIMARGKAAHAILGQVGRITHKNIERPPSKREREEKKTLKSLKKTKTSTSNEVLRRLDQGKQRNTGKVTPEPPKRIKKAALATTGYTGTARPKTSSLPRSSGMSSSGPTRKDLDERHSSSKSTNRYLSEDEEEEEYSDDDQHYESDLSDMEADAFEVDEEEEIAAKIARREDAEALAEENRLKREKEAKRKKLAAMAKSRGERRY</sequence>
<dbReference type="EMBL" id="PEDP01000197">
    <property type="protein sequence ID" value="POS87069.1"/>
    <property type="molecule type" value="Genomic_DNA"/>
</dbReference>
<feature type="compositionally biased region" description="Polar residues" evidence="3">
    <location>
        <begin position="39"/>
        <end position="49"/>
    </location>
</feature>
<evidence type="ECO:0000313" key="5">
    <source>
        <dbReference type="Proteomes" id="UP000237438"/>
    </source>
</evidence>
<comment type="similarity">
    <text evidence="1">Belongs to the SPT2 family.</text>
</comment>
<dbReference type="Proteomes" id="UP000237438">
    <property type="component" value="Unassembled WGS sequence"/>
</dbReference>
<evidence type="ECO:0000256" key="1">
    <source>
        <dbReference type="ARBA" id="ARBA00006461"/>
    </source>
</evidence>